<evidence type="ECO:0000313" key="1">
    <source>
        <dbReference type="EMBL" id="KRO96890.1"/>
    </source>
</evidence>
<proteinExistence type="predicted"/>
<reference evidence="1 2" key="1">
    <citation type="submission" date="2015-10" db="EMBL/GenBank/DDBJ databases">
        <title>Metagenome-Assembled Genomes uncover a global brackish microbiome.</title>
        <authorList>
            <person name="Hugerth L.W."/>
            <person name="Larsson J."/>
            <person name="Alneberg J."/>
            <person name="Lindh M.V."/>
            <person name="Legrand C."/>
            <person name="Pinhassi J."/>
            <person name="Andersson A.F."/>
        </authorList>
    </citation>
    <scope>NUCLEOTIDE SEQUENCE [LARGE SCALE GENOMIC DNA]</scope>
    <source>
        <strain evidence="1">BACL26 MAG-121220-bin70</strain>
    </source>
</reference>
<sequence>MPVLQSNLLPAIFKRLDLEKRIIVLDMGRAVSSTVSFFNHFKCRLSFVDIYSEQFIVCPDVDSSHEELVAQVTKSLNLDANTKIDICLFWDLFNYLNDAMVRALIEALEPHINHSTSGYVIGTRDSRNQLPFFRYGIVDKSNLIENSGSGTQGTIYPRSQRDLNRLVDYFEIDRGRLLSEGRAEYLIFENRDSDKSDKSII</sequence>
<organism evidence="1 2">
    <name type="scientific">SAR92 bacterium BACL26 MAG-121220-bin70</name>
    <dbReference type="NCBI Taxonomy" id="1655626"/>
    <lineage>
        <taxon>Bacteria</taxon>
        <taxon>Pseudomonadati</taxon>
        <taxon>Pseudomonadota</taxon>
        <taxon>Gammaproteobacteria</taxon>
        <taxon>Cellvibrionales</taxon>
        <taxon>Porticoccaceae</taxon>
        <taxon>SAR92 clade</taxon>
    </lineage>
</organism>
<accession>A0A0R2UH83</accession>
<protein>
    <recommendedName>
        <fullName evidence="3">Class I SAM-dependent methyltransferase</fullName>
    </recommendedName>
</protein>
<dbReference type="Proteomes" id="UP000051213">
    <property type="component" value="Unassembled WGS sequence"/>
</dbReference>
<comment type="caution">
    <text evidence="1">The sequence shown here is derived from an EMBL/GenBank/DDBJ whole genome shotgun (WGS) entry which is preliminary data.</text>
</comment>
<dbReference type="EMBL" id="LICA01000029">
    <property type="protein sequence ID" value="KRO96890.1"/>
    <property type="molecule type" value="Genomic_DNA"/>
</dbReference>
<evidence type="ECO:0008006" key="3">
    <source>
        <dbReference type="Google" id="ProtNLM"/>
    </source>
</evidence>
<dbReference type="AlphaFoldDB" id="A0A0R2UH83"/>
<name>A0A0R2UH83_9GAMM</name>
<gene>
    <name evidence="1" type="ORF">ABS24_03395</name>
</gene>
<evidence type="ECO:0000313" key="2">
    <source>
        <dbReference type="Proteomes" id="UP000051213"/>
    </source>
</evidence>